<gene>
    <name evidence="2" type="ORF">LIPSTDRAFT_102853</name>
</gene>
<dbReference type="SUPFAM" id="SSF52374">
    <property type="entry name" value="Nucleotidylyl transferase"/>
    <property type="match status" value="1"/>
</dbReference>
<protein>
    <recommendedName>
        <fullName evidence="1">Cytidyltransferase-like domain-containing protein</fullName>
    </recommendedName>
</protein>
<dbReference type="PANTHER" id="PTHR10695:SF46">
    <property type="entry name" value="BIFUNCTIONAL COENZYME A SYNTHASE-RELATED"/>
    <property type="match status" value="1"/>
</dbReference>
<evidence type="ECO:0000313" key="2">
    <source>
        <dbReference type="EMBL" id="ODQ74790.1"/>
    </source>
</evidence>
<name>A0A1E3QAY8_LIPST</name>
<dbReference type="Proteomes" id="UP000094385">
    <property type="component" value="Unassembled WGS sequence"/>
</dbReference>
<dbReference type="AlphaFoldDB" id="A0A1E3QAY8"/>
<feature type="domain" description="Cytidyltransferase-like" evidence="1">
    <location>
        <begin position="196"/>
        <end position="338"/>
    </location>
</feature>
<dbReference type="STRING" id="675824.A0A1E3QAY8"/>
<dbReference type="Gene3D" id="3.40.50.620">
    <property type="entry name" value="HUPs"/>
    <property type="match status" value="1"/>
</dbReference>
<dbReference type="InterPro" id="IPR014729">
    <property type="entry name" value="Rossmann-like_a/b/a_fold"/>
</dbReference>
<proteinExistence type="predicted"/>
<dbReference type="GO" id="GO:0015937">
    <property type="term" value="P:coenzyme A biosynthetic process"/>
    <property type="evidence" value="ECO:0007669"/>
    <property type="project" value="TreeGrafter"/>
</dbReference>
<dbReference type="Pfam" id="PF01467">
    <property type="entry name" value="CTP_transf_like"/>
    <property type="match status" value="1"/>
</dbReference>
<dbReference type="NCBIfam" id="NF001985">
    <property type="entry name" value="PRK00777.1"/>
    <property type="match status" value="1"/>
</dbReference>
<organism evidence="2 3">
    <name type="scientific">Lipomyces starkeyi NRRL Y-11557</name>
    <dbReference type="NCBI Taxonomy" id="675824"/>
    <lineage>
        <taxon>Eukaryota</taxon>
        <taxon>Fungi</taxon>
        <taxon>Dikarya</taxon>
        <taxon>Ascomycota</taxon>
        <taxon>Saccharomycotina</taxon>
        <taxon>Lipomycetes</taxon>
        <taxon>Lipomycetales</taxon>
        <taxon>Lipomycetaceae</taxon>
        <taxon>Lipomyces</taxon>
    </lineage>
</organism>
<dbReference type="NCBIfam" id="TIGR00125">
    <property type="entry name" value="cyt_tran_rel"/>
    <property type="match status" value="1"/>
</dbReference>
<reference evidence="2 3" key="1">
    <citation type="journal article" date="2016" name="Proc. Natl. Acad. Sci. U.S.A.">
        <title>Comparative genomics of biotechnologically important yeasts.</title>
        <authorList>
            <person name="Riley R."/>
            <person name="Haridas S."/>
            <person name="Wolfe K.H."/>
            <person name="Lopes M.R."/>
            <person name="Hittinger C.T."/>
            <person name="Goeker M."/>
            <person name="Salamov A.A."/>
            <person name="Wisecaver J.H."/>
            <person name="Long T.M."/>
            <person name="Calvey C.H."/>
            <person name="Aerts A.L."/>
            <person name="Barry K.W."/>
            <person name="Choi C."/>
            <person name="Clum A."/>
            <person name="Coughlan A.Y."/>
            <person name="Deshpande S."/>
            <person name="Douglass A.P."/>
            <person name="Hanson S.J."/>
            <person name="Klenk H.-P."/>
            <person name="LaButti K.M."/>
            <person name="Lapidus A."/>
            <person name="Lindquist E.A."/>
            <person name="Lipzen A.M."/>
            <person name="Meier-Kolthoff J.P."/>
            <person name="Ohm R.A."/>
            <person name="Otillar R.P."/>
            <person name="Pangilinan J.L."/>
            <person name="Peng Y."/>
            <person name="Rokas A."/>
            <person name="Rosa C.A."/>
            <person name="Scheuner C."/>
            <person name="Sibirny A.A."/>
            <person name="Slot J.C."/>
            <person name="Stielow J.B."/>
            <person name="Sun H."/>
            <person name="Kurtzman C.P."/>
            <person name="Blackwell M."/>
            <person name="Grigoriev I.V."/>
            <person name="Jeffries T.W."/>
        </authorList>
    </citation>
    <scope>NUCLEOTIDE SEQUENCE [LARGE SCALE GENOMIC DNA]</scope>
    <source>
        <strain evidence="2 3">NRRL Y-11557</strain>
    </source>
</reference>
<dbReference type="InterPro" id="IPR004821">
    <property type="entry name" value="Cyt_trans-like"/>
</dbReference>
<sequence>MSLYTTTLLLLNPDPYISINRLYRRVIQEALHVTLPTGYLDIFVVRPPTRFRETHYVVAQLYMIAAELKEFEHREDINVRVLLEGVGGFSIADARNRSWEVVAVARGDTKLLPIFIAEQHSSWFSPALQIIILPMEGSIEAPSSLSSVTGDDNGDNYAEEEAPDLGVAGLVVDSIDEEDGDVEDEGEEGQYPVVALGGTFDHLHDGHKILLTMAGFLARESLIIGVTGEALLQNKKYKEYLEPLTQRCAAVLDFLAYIYPRLHATTHEINDVYGQSVTIEAIDALVISGETRQGAKMVNDERRRRGFHALKIWEIDVVNGDANNQWAGKLSSTDLRKREFEKDELAKSQGTQQKLE</sequence>
<evidence type="ECO:0000259" key="1">
    <source>
        <dbReference type="Pfam" id="PF01467"/>
    </source>
</evidence>
<dbReference type="PANTHER" id="PTHR10695">
    <property type="entry name" value="DEPHOSPHO-COA KINASE-RELATED"/>
    <property type="match status" value="1"/>
</dbReference>
<keyword evidence="3" id="KW-1185">Reference proteome</keyword>
<evidence type="ECO:0000313" key="3">
    <source>
        <dbReference type="Proteomes" id="UP000094385"/>
    </source>
</evidence>
<dbReference type="EMBL" id="KV454291">
    <property type="protein sequence ID" value="ODQ74790.1"/>
    <property type="molecule type" value="Genomic_DNA"/>
</dbReference>
<dbReference type="GO" id="GO:0004140">
    <property type="term" value="F:dephospho-CoA kinase activity"/>
    <property type="evidence" value="ECO:0007669"/>
    <property type="project" value="TreeGrafter"/>
</dbReference>
<accession>A0A1E3QAY8</accession>
<dbReference type="OrthoDB" id="330671at2759"/>